<dbReference type="SUPFAM" id="SSF55681">
    <property type="entry name" value="Class II aaRS and biotin synthetases"/>
    <property type="match status" value="1"/>
</dbReference>
<dbReference type="InterPro" id="IPR041715">
    <property type="entry name" value="HisRS-like_core"/>
</dbReference>
<organism evidence="8 9">
    <name type="scientific">Papilio xuthus</name>
    <name type="common">Asian swallowtail butterfly</name>
    <dbReference type="NCBI Taxonomy" id="66420"/>
    <lineage>
        <taxon>Eukaryota</taxon>
        <taxon>Metazoa</taxon>
        <taxon>Ecdysozoa</taxon>
        <taxon>Arthropoda</taxon>
        <taxon>Hexapoda</taxon>
        <taxon>Insecta</taxon>
        <taxon>Pterygota</taxon>
        <taxon>Neoptera</taxon>
        <taxon>Endopterygota</taxon>
        <taxon>Lepidoptera</taxon>
        <taxon>Glossata</taxon>
        <taxon>Ditrysia</taxon>
        <taxon>Papilionoidea</taxon>
        <taxon>Papilionidae</taxon>
        <taxon>Papilioninae</taxon>
        <taxon>Papilio</taxon>
    </lineage>
</organism>
<evidence type="ECO:0000313" key="9">
    <source>
        <dbReference type="Proteomes" id="UP000053268"/>
    </source>
</evidence>
<keyword evidence="5" id="KW-0472">Membrane</keyword>
<dbReference type="AlphaFoldDB" id="A0A194PFJ0"/>
<feature type="compositionally biased region" description="Gly residues" evidence="6">
    <location>
        <begin position="524"/>
        <end position="550"/>
    </location>
</feature>
<feature type="compositionally biased region" description="Basic residues" evidence="6">
    <location>
        <begin position="561"/>
        <end position="576"/>
    </location>
</feature>
<dbReference type="SMART" id="SM00255">
    <property type="entry name" value="TIR"/>
    <property type="match status" value="1"/>
</dbReference>
<evidence type="ECO:0000259" key="7">
    <source>
        <dbReference type="PROSITE" id="PS50104"/>
    </source>
</evidence>
<sequence length="750" mass="79629">MCRRLVAGGGVQRLRRYAVGRVFRERSARGYHPREALECAFDIVAPRTESLWADAEAVACAARCAQALGLRVARLRLGHAELLHALLRCAGLPAERAAPLVGALRDFALGRLVRQQLQTHLATLALGGRRAAMLMRLADAELPVPDLPDLIVQVQREQWGVVLQRAARDLALLETRARALGCEVSAPPLSAPPLSAPPLSAPPLSAPHPPHMLQFDQIPITVVPLLAYGAEQHSGVFWQLVAGESSQRLRERHVIRRVGATAGARGAGGGAGRAAAGAVGFSLSLERAAALCRHPAHGGERGGAEGAPPVLVVAEGGAALARELWARGLRCTLWEGEEREARASPSGLLLRQLADTVRVDFWEGSKWVIIPLAYLSPAKLLLCGNVRPAERSAALSTSQIWYRILRTRRRAAASANILYKRVNRCVTRCVRCRAREMVLAPGDAVELVRRHLAPEARGNNSAGAAREAAGAGGAPGAGGSTGTGGGDSERGTTPGVLVAFVTGDEKLNRSYRRQIESGGERGGARGGGGRGAARGGAGAGGGRGASGGAGCAPPRAPPPAARRRAPPAARARRHAPPHSLRLCVHYRDWTLGDWIPEQIATSVESSRRTVIVLSRAFLSSYWGLIEFREAHRRAMTDGKARVMAVLVGDVLQDPRLGDELRTYLATTTYLHRDDVRFLPKLASALRPRRSLLQALRRTARPAPTSPAPLAPTSPAPPAPPAVDKLIGIALEGKLTQEGKLINAAFTAPSL</sequence>
<dbReference type="SUPFAM" id="SSF52200">
    <property type="entry name" value="Toll/Interleukin receptor TIR domain"/>
    <property type="match status" value="1"/>
</dbReference>
<evidence type="ECO:0000313" key="8">
    <source>
        <dbReference type="EMBL" id="KPI92052.1"/>
    </source>
</evidence>
<dbReference type="PANTHER" id="PTHR24365">
    <property type="entry name" value="TOLL-LIKE RECEPTOR"/>
    <property type="match status" value="1"/>
</dbReference>
<feature type="compositionally biased region" description="Gly residues" evidence="6">
    <location>
        <begin position="470"/>
        <end position="486"/>
    </location>
</feature>
<dbReference type="PROSITE" id="PS50104">
    <property type="entry name" value="TIR"/>
    <property type="match status" value="1"/>
</dbReference>
<name>A0A194PFJ0_PAPXU</name>
<feature type="region of interest" description="Disordered" evidence="6">
    <location>
        <begin position="697"/>
        <end position="720"/>
    </location>
</feature>
<dbReference type="InterPro" id="IPR035897">
    <property type="entry name" value="Toll_tir_struct_dom_sf"/>
</dbReference>
<dbReference type="Gene3D" id="3.30.930.10">
    <property type="entry name" value="Bira Bifunctional Protein, Domain 2"/>
    <property type="match status" value="1"/>
</dbReference>
<evidence type="ECO:0000256" key="5">
    <source>
        <dbReference type="ARBA" id="ARBA00023136"/>
    </source>
</evidence>
<accession>A0A194PFJ0</accession>
<keyword evidence="3" id="KW-0732">Signal</keyword>
<dbReference type="EMBL" id="KQ459604">
    <property type="protein sequence ID" value="KPI92052.1"/>
    <property type="molecule type" value="Genomic_DNA"/>
</dbReference>
<dbReference type="GO" id="GO:0045087">
    <property type="term" value="P:innate immune response"/>
    <property type="evidence" value="ECO:0007669"/>
    <property type="project" value="TreeGrafter"/>
</dbReference>
<dbReference type="GO" id="GO:0038023">
    <property type="term" value="F:signaling receptor activity"/>
    <property type="evidence" value="ECO:0007669"/>
    <property type="project" value="TreeGrafter"/>
</dbReference>
<feature type="domain" description="TIR" evidence="7">
    <location>
        <begin position="555"/>
        <end position="689"/>
    </location>
</feature>
<evidence type="ECO:0000256" key="4">
    <source>
        <dbReference type="ARBA" id="ARBA00022989"/>
    </source>
</evidence>
<keyword evidence="9" id="KW-1185">Reference proteome</keyword>
<dbReference type="GO" id="GO:0005886">
    <property type="term" value="C:plasma membrane"/>
    <property type="evidence" value="ECO:0007669"/>
    <property type="project" value="TreeGrafter"/>
</dbReference>
<evidence type="ECO:0000256" key="2">
    <source>
        <dbReference type="ARBA" id="ARBA00022692"/>
    </source>
</evidence>
<dbReference type="Pfam" id="PF01582">
    <property type="entry name" value="TIR"/>
    <property type="match status" value="1"/>
</dbReference>
<dbReference type="InterPro" id="IPR000157">
    <property type="entry name" value="TIR_dom"/>
</dbReference>
<evidence type="ECO:0000256" key="1">
    <source>
        <dbReference type="ARBA" id="ARBA00004370"/>
    </source>
</evidence>
<dbReference type="GO" id="GO:0007165">
    <property type="term" value="P:signal transduction"/>
    <property type="evidence" value="ECO:0007669"/>
    <property type="project" value="InterPro"/>
</dbReference>
<feature type="compositionally biased region" description="Low complexity" evidence="6">
    <location>
        <begin position="456"/>
        <end position="469"/>
    </location>
</feature>
<dbReference type="Pfam" id="PF13393">
    <property type="entry name" value="tRNA-synt_His"/>
    <property type="match status" value="1"/>
</dbReference>
<protein>
    <submittedName>
        <fullName evidence="8">Protein toll</fullName>
    </submittedName>
</protein>
<keyword evidence="2" id="KW-0812">Transmembrane</keyword>
<dbReference type="STRING" id="66420.A0A194PFJ0"/>
<gene>
    <name evidence="8" type="ORF">RR46_13273</name>
</gene>
<keyword evidence="4" id="KW-1133">Transmembrane helix</keyword>
<reference evidence="8 9" key="1">
    <citation type="journal article" date="2015" name="Nat. Commun.">
        <title>Outbred genome sequencing and CRISPR/Cas9 gene editing in butterflies.</title>
        <authorList>
            <person name="Li X."/>
            <person name="Fan D."/>
            <person name="Zhang W."/>
            <person name="Liu G."/>
            <person name="Zhang L."/>
            <person name="Zhao L."/>
            <person name="Fang X."/>
            <person name="Chen L."/>
            <person name="Dong Y."/>
            <person name="Chen Y."/>
            <person name="Ding Y."/>
            <person name="Zhao R."/>
            <person name="Feng M."/>
            <person name="Zhu Y."/>
            <person name="Feng Y."/>
            <person name="Jiang X."/>
            <person name="Zhu D."/>
            <person name="Xiang H."/>
            <person name="Feng X."/>
            <person name="Li S."/>
            <person name="Wang J."/>
            <person name="Zhang G."/>
            <person name="Kronforst M.R."/>
            <person name="Wang W."/>
        </authorList>
    </citation>
    <scope>NUCLEOTIDE SEQUENCE [LARGE SCALE GENOMIC DNA]</scope>
    <source>
        <strain evidence="8">Ya'a_city_454_Px</strain>
        <tissue evidence="8">Whole body</tissue>
    </source>
</reference>
<evidence type="ECO:0000256" key="3">
    <source>
        <dbReference type="ARBA" id="ARBA00022729"/>
    </source>
</evidence>
<dbReference type="PANTHER" id="PTHR24365:SF541">
    <property type="entry name" value="PROTEIN TOLL-RELATED"/>
    <property type="match status" value="1"/>
</dbReference>
<proteinExistence type="predicted"/>
<evidence type="ECO:0000256" key="6">
    <source>
        <dbReference type="SAM" id="MobiDB-lite"/>
    </source>
</evidence>
<comment type="subcellular location">
    <subcellularLocation>
        <location evidence="1">Membrane</location>
    </subcellularLocation>
</comment>
<feature type="region of interest" description="Disordered" evidence="6">
    <location>
        <begin position="456"/>
        <end position="494"/>
    </location>
</feature>
<dbReference type="Proteomes" id="UP000053268">
    <property type="component" value="Unassembled WGS sequence"/>
</dbReference>
<feature type="region of interest" description="Disordered" evidence="6">
    <location>
        <begin position="515"/>
        <end position="576"/>
    </location>
</feature>
<dbReference type="InterPro" id="IPR045864">
    <property type="entry name" value="aa-tRNA-synth_II/BPL/LPL"/>
</dbReference>
<dbReference type="Gene3D" id="3.40.50.10140">
    <property type="entry name" value="Toll/interleukin-1 receptor homology (TIR) domain"/>
    <property type="match status" value="1"/>
</dbReference>
<feature type="compositionally biased region" description="Pro residues" evidence="6">
    <location>
        <begin position="703"/>
        <end position="720"/>
    </location>
</feature>